<name>A0ACC1HBT8_9FUNG</name>
<reference evidence="1" key="1">
    <citation type="submission" date="2022-06" db="EMBL/GenBank/DDBJ databases">
        <title>Phylogenomic reconstructions and comparative analyses of Kickxellomycotina fungi.</title>
        <authorList>
            <person name="Reynolds N.K."/>
            <person name="Stajich J.E."/>
            <person name="Barry K."/>
            <person name="Grigoriev I.V."/>
            <person name="Crous P."/>
            <person name="Smith M.E."/>
        </authorList>
    </citation>
    <scope>NUCLEOTIDE SEQUENCE</scope>
    <source>
        <strain evidence="1">RSA 2271</strain>
    </source>
</reference>
<comment type="caution">
    <text evidence="1">The sequence shown here is derived from an EMBL/GenBank/DDBJ whole genome shotgun (WGS) entry which is preliminary data.</text>
</comment>
<evidence type="ECO:0000313" key="1">
    <source>
        <dbReference type="EMBL" id="KAJ1674045.1"/>
    </source>
</evidence>
<proteinExistence type="predicted"/>
<accession>A0ACC1HBT8</accession>
<sequence length="112" mass="11894">IHTAVNQIRAHASAYRGSLDEASSIPLQTQILLGSSGSNTWPLYETYASEITRLRAAANPGDTRPVVLGIALKDASCSGLLGLEEEPSPETLRRQKAVVDAIVSCVKCCAGW</sequence>
<protein>
    <submittedName>
        <fullName evidence="1">Uncharacterized protein</fullName>
    </submittedName>
</protein>
<dbReference type="Proteomes" id="UP001145114">
    <property type="component" value="Unassembled WGS sequence"/>
</dbReference>
<organism evidence="1 2">
    <name type="scientific">Spiromyces aspiralis</name>
    <dbReference type="NCBI Taxonomy" id="68401"/>
    <lineage>
        <taxon>Eukaryota</taxon>
        <taxon>Fungi</taxon>
        <taxon>Fungi incertae sedis</taxon>
        <taxon>Zoopagomycota</taxon>
        <taxon>Kickxellomycotina</taxon>
        <taxon>Kickxellomycetes</taxon>
        <taxon>Kickxellales</taxon>
        <taxon>Kickxellaceae</taxon>
        <taxon>Spiromyces</taxon>
    </lineage>
</organism>
<evidence type="ECO:0000313" key="2">
    <source>
        <dbReference type="Proteomes" id="UP001145114"/>
    </source>
</evidence>
<feature type="non-terminal residue" evidence="1">
    <location>
        <position position="1"/>
    </location>
</feature>
<keyword evidence="2" id="KW-1185">Reference proteome</keyword>
<gene>
    <name evidence="1" type="ORF">EV182_004076</name>
</gene>
<dbReference type="EMBL" id="JAMZIH010006321">
    <property type="protein sequence ID" value="KAJ1674045.1"/>
    <property type="molecule type" value="Genomic_DNA"/>
</dbReference>